<dbReference type="Proteomes" id="UP000295724">
    <property type="component" value="Unassembled WGS sequence"/>
</dbReference>
<comment type="cofactor">
    <cofactor evidence="1">
        <name>thiamine diphosphate</name>
        <dbReference type="ChEBI" id="CHEBI:58937"/>
    </cofactor>
</comment>
<dbReference type="NCBIfam" id="NF006914">
    <property type="entry name" value="PRK09404.1"/>
    <property type="match status" value="1"/>
</dbReference>
<evidence type="ECO:0000256" key="1">
    <source>
        <dbReference type="ARBA" id="ARBA00001964"/>
    </source>
</evidence>
<dbReference type="Gene3D" id="3.40.50.11610">
    <property type="entry name" value="Multifunctional 2-oxoglutarate metabolism enzyme, C-terminal domain"/>
    <property type="match status" value="1"/>
</dbReference>
<dbReference type="PIRSF" id="PIRSF000157">
    <property type="entry name" value="Oxoglu_dh_E1"/>
    <property type="match status" value="1"/>
</dbReference>
<dbReference type="EMBL" id="SNZB01000002">
    <property type="protein sequence ID" value="TDR22564.1"/>
    <property type="molecule type" value="Genomic_DNA"/>
</dbReference>
<evidence type="ECO:0000256" key="3">
    <source>
        <dbReference type="ARBA" id="ARBA00006936"/>
    </source>
</evidence>
<comment type="caution">
    <text evidence="10">The sequence shown here is derived from an EMBL/GenBank/DDBJ whole genome shotgun (WGS) entry which is preliminary data.</text>
</comment>
<dbReference type="InterPro" id="IPR031717">
    <property type="entry name" value="ODO-1/KGD_C"/>
</dbReference>
<dbReference type="Gene3D" id="1.10.287.1150">
    <property type="entry name" value="TPP helical domain"/>
    <property type="match status" value="1"/>
</dbReference>
<dbReference type="CDD" id="cd02016">
    <property type="entry name" value="TPP_E1_OGDC_like"/>
    <property type="match status" value="1"/>
</dbReference>
<dbReference type="InterPro" id="IPR042179">
    <property type="entry name" value="KGD_C_sf"/>
</dbReference>
<dbReference type="GO" id="GO:0045252">
    <property type="term" value="C:oxoglutarate dehydrogenase complex"/>
    <property type="evidence" value="ECO:0007669"/>
    <property type="project" value="TreeGrafter"/>
</dbReference>
<dbReference type="AlphaFoldDB" id="A0A4R6XWE5"/>
<dbReference type="SUPFAM" id="SSF52518">
    <property type="entry name" value="Thiamin diphosphate-binding fold (THDP-binding)"/>
    <property type="match status" value="2"/>
</dbReference>
<feature type="domain" description="Transketolase-like pyrimidine-binding" evidence="9">
    <location>
        <begin position="643"/>
        <end position="836"/>
    </location>
</feature>
<proteinExistence type="inferred from homology"/>
<keyword evidence="11" id="KW-1185">Reference proteome</keyword>
<dbReference type="GO" id="GO:0030976">
    <property type="term" value="F:thiamine pyrophosphate binding"/>
    <property type="evidence" value="ECO:0007669"/>
    <property type="project" value="InterPro"/>
</dbReference>
<evidence type="ECO:0000256" key="7">
    <source>
        <dbReference type="ARBA" id="ARBA00023052"/>
    </source>
</evidence>
<comment type="similarity">
    <text evidence="3">Belongs to the alpha-ketoglutarate dehydrogenase family.</text>
</comment>
<dbReference type="NCBIfam" id="TIGR00239">
    <property type="entry name" value="2oxo_dh_E1"/>
    <property type="match status" value="1"/>
</dbReference>
<evidence type="ECO:0000313" key="10">
    <source>
        <dbReference type="EMBL" id="TDR22564.1"/>
    </source>
</evidence>
<dbReference type="PANTHER" id="PTHR23152">
    <property type="entry name" value="2-OXOGLUTARATE DEHYDROGENASE"/>
    <property type="match status" value="1"/>
</dbReference>
<dbReference type="GO" id="GO:0005829">
    <property type="term" value="C:cytosol"/>
    <property type="evidence" value="ECO:0007669"/>
    <property type="project" value="TreeGrafter"/>
</dbReference>
<evidence type="ECO:0000313" key="11">
    <source>
        <dbReference type="Proteomes" id="UP000295724"/>
    </source>
</evidence>
<dbReference type="PANTHER" id="PTHR23152:SF4">
    <property type="entry name" value="2-OXOADIPATE DEHYDROGENASE COMPLEX COMPONENT E1"/>
    <property type="match status" value="1"/>
</dbReference>
<name>A0A4R6XWE5_9GAMM</name>
<dbReference type="InterPro" id="IPR032106">
    <property type="entry name" value="2-oxogl_dehyd_N"/>
</dbReference>
<evidence type="ECO:0000256" key="6">
    <source>
        <dbReference type="ARBA" id="ARBA00023002"/>
    </source>
</evidence>
<dbReference type="FunFam" id="1.10.287.1150:FF:000004">
    <property type="entry name" value="2-oxoglutarate dehydrogenase E1 component"/>
    <property type="match status" value="1"/>
</dbReference>
<keyword evidence="6" id="KW-0560">Oxidoreductase</keyword>
<sequence>MFYACHGLISFLDDYFMLWSDFFRFISRLPFTLLWFRYNTRFQRLTQRHPLGSWIKEKQQSAAFFGANSTWLEQNYDLYLEDPESVTPELQALFKEFDHGEPDVRHLPIIEKFVQAGRLHATSDDSGDAVHAQKQADVLRLINSYRLRGHQKAKLDPINYSQRPETPDLELSFHDLHEADMNSVFNTGSLVAADQMALKDIITLLENIYCQHIGAEYMHITDIKKRQWLQQRLEKPAGAFPFNAEDKKQMLNCLTQAEGMERYLHTKYVGQKRFSLEGGDALIPQMSFLIEHLGAQKTKELVIGMAHRGRLNMLVNILGKSPAELFDEFDGVKADELDNINSGDVKYHKGYSSDVPTSGGDVHLAMAFNPSHLEIINPVVLGSVRARQVRRNDSEKNVVVPLLIHGDAAFEGQGVNMELFNMSMVEGYDVGGTIHVVINNQIGFTTTHALDKKAGLYCTELAKMVHAPIFHVNGDDPEAVVFATNLAADYRLAFGVDVVIDLVCYRKHGHNEADEPSATQPHMYKLIKAHKSPREIYADKLISESVIDAAYAKSLVDQYRDRLDNKEDIVKFGPTHNNDKYAVDWTPYINGDLKEPVKTAITAERFKRYGEVITTLPADLKPHPRVNKINQDRIKMMNGDLPMDWGFAETMAYASVLDEGFQIRIDGQDSQRGTFFHRHAVIHNVDMNENYTPLSQLETDKNKIDIINSVLSEEAVLGFEYGYATTEPRSLVIWEAQFGDFVNGAQVVIDQFISSGEAKWGRLSGLVMFLPHGFEGQGPEHSSARLERFLQLCAVNNMQVCMPSTPAQTFHMIRRQMLRKARKPLIVMTPKSLLRHKLATSTKEQLTDGQFQTVIPDRRIKAKEVKRIIFCSGKVYYDLLEQLTKDKNKTVALARVEQLYPFPRTELTKQIDVYPNAKEVVWCQEEPINQGAWFQIRHHLQHCIDDRFPLYFAGRKASPSPAVGALKVHIKEQQQLVKDAIHGEHGSAIDAE</sequence>
<dbReference type="InterPro" id="IPR005475">
    <property type="entry name" value="Transketolase-like_Pyr-bd"/>
</dbReference>
<dbReference type="InterPro" id="IPR001017">
    <property type="entry name" value="DH_E1"/>
</dbReference>
<dbReference type="InterPro" id="IPR011603">
    <property type="entry name" value="2oxoglutarate_DH_E1"/>
</dbReference>
<reference evidence="10 11" key="1">
    <citation type="submission" date="2019-03" db="EMBL/GenBank/DDBJ databases">
        <title>Genomic Encyclopedia of Type Strains, Phase IV (KMG-IV): sequencing the most valuable type-strain genomes for metagenomic binning, comparative biology and taxonomic classification.</title>
        <authorList>
            <person name="Goeker M."/>
        </authorList>
    </citation>
    <scope>NUCLEOTIDE SEQUENCE [LARGE SCALE GENOMIC DNA]</scope>
    <source>
        <strain evidence="10 11">DSM 25488</strain>
    </source>
</reference>
<dbReference type="SMART" id="SM00861">
    <property type="entry name" value="Transket_pyr"/>
    <property type="match status" value="1"/>
</dbReference>
<dbReference type="Gene3D" id="3.40.50.970">
    <property type="match status" value="1"/>
</dbReference>
<accession>A0A4R6XWE5</accession>
<dbReference type="Pfam" id="PF02779">
    <property type="entry name" value="Transket_pyr"/>
    <property type="match status" value="1"/>
</dbReference>
<organism evidence="10 11">
    <name type="scientific">Marinicella litoralis</name>
    <dbReference type="NCBI Taxonomy" id="644220"/>
    <lineage>
        <taxon>Bacteria</taxon>
        <taxon>Pseudomonadati</taxon>
        <taxon>Pseudomonadota</taxon>
        <taxon>Gammaproteobacteria</taxon>
        <taxon>Lysobacterales</taxon>
        <taxon>Marinicellaceae</taxon>
        <taxon>Marinicella</taxon>
    </lineage>
</organism>
<dbReference type="NCBIfam" id="NF008907">
    <property type="entry name" value="PRK12270.1"/>
    <property type="match status" value="1"/>
</dbReference>
<dbReference type="Pfam" id="PF00676">
    <property type="entry name" value="E1_dh"/>
    <property type="match status" value="1"/>
</dbReference>
<dbReference type="EC" id="1.2.4.2" evidence="4"/>
<dbReference type="Gene3D" id="3.40.50.12470">
    <property type="match status" value="1"/>
</dbReference>
<comment type="function">
    <text evidence="2">E1 component of the 2-oxoglutarate dehydrogenase (OGDH) complex which catalyzes the decarboxylation of 2-oxoglutarate, the first step in the conversion of 2-oxoglutarate to succinyl-CoA and CO(2).</text>
</comment>
<evidence type="ECO:0000256" key="5">
    <source>
        <dbReference type="ARBA" id="ARBA00013321"/>
    </source>
</evidence>
<dbReference type="Pfam" id="PF16078">
    <property type="entry name" value="2-oxogl_dehyd_N"/>
    <property type="match status" value="1"/>
</dbReference>
<evidence type="ECO:0000256" key="4">
    <source>
        <dbReference type="ARBA" id="ARBA00012280"/>
    </source>
</evidence>
<protein>
    <recommendedName>
        <fullName evidence="5">2-oxoglutarate dehydrogenase E1 component</fullName>
        <ecNumber evidence="4">1.2.4.2</ecNumber>
    </recommendedName>
    <alternativeName>
        <fullName evidence="8">Alpha-ketoglutarate dehydrogenase</fullName>
    </alternativeName>
</protein>
<dbReference type="InterPro" id="IPR029061">
    <property type="entry name" value="THDP-binding"/>
</dbReference>
<evidence type="ECO:0000259" key="9">
    <source>
        <dbReference type="SMART" id="SM00861"/>
    </source>
</evidence>
<dbReference type="GO" id="GO:0004591">
    <property type="term" value="F:oxoglutarate dehydrogenase (succinyl-transferring) activity"/>
    <property type="evidence" value="ECO:0007669"/>
    <property type="project" value="UniProtKB-EC"/>
</dbReference>
<dbReference type="GO" id="GO:0006099">
    <property type="term" value="P:tricarboxylic acid cycle"/>
    <property type="evidence" value="ECO:0007669"/>
    <property type="project" value="TreeGrafter"/>
</dbReference>
<evidence type="ECO:0000256" key="8">
    <source>
        <dbReference type="ARBA" id="ARBA00030680"/>
    </source>
</evidence>
<keyword evidence="7" id="KW-0786">Thiamine pyrophosphate</keyword>
<dbReference type="Pfam" id="PF16870">
    <property type="entry name" value="OxoGdeHyase_C"/>
    <property type="match status" value="1"/>
</dbReference>
<gene>
    <name evidence="10" type="ORF">C8D91_1055</name>
</gene>
<evidence type="ECO:0000256" key="2">
    <source>
        <dbReference type="ARBA" id="ARBA00003906"/>
    </source>
</evidence>